<keyword evidence="4" id="KW-0677">Repeat</keyword>
<dbReference type="CDD" id="cd20354">
    <property type="entry name" value="Rcat_RBR_RNF14"/>
    <property type="match status" value="1"/>
</dbReference>
<dbReference type="Gramene" id="BGIOSGA008852-TA">
    <property type="protein sequence ID" value="BGIOSGA008852-PA"/>
    <property type="gene ID" value="BGIOSGA008852"/>
</dbReference>
<dbReference type="PANTHER" id="PTHR11685">
    <property type="entry name" value="RBR FAMILY RING FINGER AND IBR DOMAIN-CONTAINING"/>
    <property type="match status" value="1"/>
</dbReference>
<dbReference type="Pfam" id="PF26200">
    <property type="entry name" value="Rcat_RNF216"/>
    <property type="match status" value="1"/>
</dbReference>
<gene>
    <name evidence="10" type="ORF">OsI_08554</name>
</gene>
<dbReference type="Proteomes" id="UP000007015">
    <property type="component" value="Chromosome 2"/>
</dbReference>
<evidence type="ECO:0000256" key="6">
    <source>
        <dbReference type="ARBA" id="ARBA00022786"/>
    </source>
</evidence>
<protein>
    <recommendedName>
        <fullName evidence="9">RING-type domain-containing protein</fullName>
    </recommendedName>
</protein>
<reference evidence="10 11" key="1">
    <citation type="journal article" date="2005" name="PLoS Biol.">
        <title>The genomes of Oryza sativa: a history of duplications.</title>
        <authorList>
            <person name="Yu J."/>
            <person name="Wang J."/>
            <person name="Lin W."/>
            <person name="Li S."/>
            <person name="Li H."/>
            <person name="Zhou J."/>
            <person name="Ni P."/>
            <person name="Dong W."/>
            <person name="Hu S."/>
            <person name="Zeng C."/>
            <person name="Zhang J."/>
            <person name="Zhang Y."/>
            <person name="Li R."/>
            <person name="Xu Z."/>
            <person name="Li S."/>
            <person name="Li X."/>
            <person name="Zheng H."/>
            <person name="Cong L."/>
            <person name="Lin L."/>
            <person name="Yin J."/>
            <person name="Geng J."/>
            <person name="Li G."/>
            <person name="Shi J."/>
            <person name="Liu J."/>
            <person name="Lv H."/>
            <person name="Li J."/>
            <person name="Wang J."/>
            <person name="Deng Y."/>
            <person name="Ran L."/>
            <person name="Shi X."/>
            <person name="Wang X."/>
            <person name="Wu Q."/>
            <person name="Li C."/>
            <person name="Ren X."/>
            <person name="Wang J."/>
            <person name="Wang X."/>
            <person name="Li D."/>
            <person name="Liu D."/>
            <person name="Zhang X."/>
            <person name="Ji Z."/>
            <person name="Zhao W."/>
            <person name="Sun Y."/>
            <person name="Zhang Z."/>
            <person name="Bao J."/>
            <person name="Han Y."/>
            <person name="Dong L."/>
            <person name="Ji J."/>
            <person name="Chen P."/>
            <person name="Wu S."/>
            <person name="Liu J."/>
            <person name="Xiao Y."/>
            <person name="Bu D."/>
            <person name="Tan J."/>
            <person name="Yang L."/>
            <person name="Ye C."/>
            <person name="Zhang J."/>
            <person name="Xu J."/>
            <person name="Zhou Y."/>
            <person name="Yu Y."/>
            <person name="Zhang B."/>
            <person name="Zhuang S."/>
            <person name="Wei H."/>
            <person name="Liu B."/>
            <person name="Lei M."/>
            <person name="Yu H."/>
            <person name="Li Y."/>
            <person name="Xu H."/>
            <person name="Wei S."/>
            <person name="He X."/>
            <person name="Fang L."/>
            <person name="Zhang Z."/>
            <person name="Zhang Y."/>
            <person name="Huang X."/>
            <person name="Su Z."/>
            <person name="Tong W."/>
            <person name="Li J."/>
            <person name="Tong Z."/>
            <person name="Li S."/>
            <person name="Ye J."/>
            <person name="Wang L."/>
            <person name="Fang L."/>
            <person name="Lei T."/>
            <person name="Chen C."/>
            <person name="Chen H."/>
            <person name="Xu Z."/>
            <person name="Li H."/>
            <person name="Huang H."/>
            <person name="Zhang F."/>
            <person name="Xu H."/>
            <person name="Li N."/>
            <person name="Zhao C."/>
            <person name="Li S."/>
            <person name="Dong L."/>
            <person name="Huang Y."/>
            <person name="Li L."/>
            <person name="Xi Y."/>
            <person name="Qi Q."/>
            <person name="Li W."/>
            <person name="Zhang B."/>
            <person name="Hu W."/>
            <person name="Zhang Y."/>
            <person name="Tian X."/>
            <person name="Jiao Y."/>
            <person name="Liang X."/>
            <person name="Jin J."/>
            <person name="Gao L."/>
            <person name="Zheng W."/>
            <person name="Hao B."/>
            <person name="Liu S."/>
            <person name="Wang W."/>
            <person name="Yuan L."/>
            <person name="Cao M."/>
            <person name="McDermott J."/>
            <person name="Samudrala R."/>
            <person name="Wang J."/>
            <person name="Wong G.K."/>
            <person name="Yang H."/>
        </authorList>
    </citation>
    <scope>NUCLEOTIDE SEQUENCE [LARGE SCALE GENOMIC DNA]</scope>
    <source>
        <strain evidence="11">cv. 93-11</strain>
    </source>
</reference>
<evidence type="ECO:0000256" key="5">
    <source>
        <dbReference type="ARBA" id="ARBA00022771"/>
    </source>
</evidence>
<keyword evidence="3" id="KW-0479">Metal-binding</keyword>
<keyword evidence="6" id="KW-0833">Ubl conjugation pathway</keyword>
<proteinExistence type="predicted"/>
<feature type="compositionally biased region" description="Low complexity" evidence="8">
    <location>
        <begin position="1"/>
        <end position="15"/>
    </location>
</feature>
<name>B8AHB0_ORYSI</name>
<evidence type="ECO:0000256" key="2">
    <source>
        <dbReference type="ARBA" id="ARBA00022679"/>
    </source>
</evidence>
<sequence>MSSEASSSSSAAVAVRDLGDDNPSASPEVDTTYWAAQEEATALLESMAARVRGEEELSEEQMQANDQLQEDEVIALEAIFGGDMVILENKDSLRFIQIFVHYSLPDGIRVFLNLRRSGALVGTGDNENHNGGEIYSEKRSHKVFLQSLSECGICLSEDAGNSLEIHVKERNLTQLTCPDTNCRSPLQPSLLKSLLRDDGYAQWESFALKKLLDAMPDLVYCPRVALSLQSFCYTQLCYFFHKKKDENDIYLMERQKLHSMPAEQLLKERRELEELMNIQEALRSSKQCPHCKMAISKIEGCNKMICVNCGGYFCYRCNQAIKGYEHFWGGNCVLFGTHAHYQIRNPQQQRDENPGDHAELLEQRVQLTYPCPNCGSRNEKLGTNNHISCPGCRGHYCALCRKRVLKCSQHFGPRGCQQHTEDAR</sequence>
<feature type="domain" description="RING-type" evidence="9">
    <location>
        <begin position="127"/>
        <end position="423"/>
    </location>
</feature>
<dbReference type="AlphaFoldDB" id="B8AHB0"/>
<keyword evidence="5" id="KW-0863">Zinc-finger</keyword>
<organism evidence="10 11">
    <name type="scientific">Oryza sativa subsp. indica</name>
    <name type="common">Rice</name>
    <dbReference type="NCBI Taxonomy" id="39946"/>
    <lineage>
        <taxon>Eukaryota</taxon>
        <taxon>Viridiplantae</taxon>
        <taxon>Streptophyta</taxon>
        <taxon>Embryophyta</taxon>
        <taxon>Tracheophyta</taxon>
        <taxon>Spermatophyta</taxon>
        <taxon>Magnoliopsida</taxon>
        <taxon>Liliopsida</taxon>
        <taxon>Poales</taxon>
        <taxon>Poaceae</taxon>
        <taxon>BOP clade</taxon>
        <taxon>Oryzoideae</taxon>
        <taxon>Oryzeae</taxon>
        <taxon>Oryzinae</taxon>
        <taxon>Oryza</taxon>
        <taxon>Oryza sativa</taxon>
    </lineage>
</organism>
<evidence type="ECO:0000256" key="7">
    <source>
        <dbReference type="ARBA" id="ARBA00022833"/>
    </source>
</evidence>
<feature type="region of interest" description="Disordered" evidence="8">
    <location>
        <begin position="1"/>
        <end position="30"/>
    </location>
</feature>
<dbReference type="InterPro" id="IPR031127">
    <property type="entry name" value="E3_UB_ligase_RBR"/>
</dbReference>
<dbReference type="SUPFAM" id="SSF57850">
    <property type="entry name" value="RING/U-box"/>
    <property type="match status" value="3"/>
</dbReference>
<keyword evidence="11" id="KW-1185">Reference proteome</keyword>
<dbReference type="SUPFAM" id="SSF54495">
    <property type="entry name" value="UBC-like"/>
    <property type="match status" value="1"/>
</dbReference>
<evidence type="ECO:0000256" key="1">
    <source>
        <dbReference type="ARBA" id="ARBA00004906"/>
    </source>
</evidence>
<dbReference type="InterPro" id="IPR013083">
    <property type="entry name" value="Znf_RING/FYVE/PHD"/>
</dbReference>
<dbReference type="Gene3D" id="3.10.110.10">
    <property type="entry name" value="Ubiquitin Conjugating Enzyme"/>
    <property type="match status" value="1"/>
</dbReference>
<evidence type="ECO:0000313" key="11">
    <source>
        <dbReference type="Proteomes" id="UP000007015"/>
    </source>
</evidence>
<keyword evidence="7" id="KW-0862">Zinc</keyword>
<evidence type="ECO:0000313" key="10">
    <source>
        <dbReference type="EMBL" id="EEC73827.1"/>
    </source>
</evidence>
<dbReference type="Gene3D" id="1.20.120.1750">
    <property type="match status" value="1"/>
</dbReference>
<evidence type="ECO:0000256" key="8">
    <source>
        <dbReference type="SAM" id="MobiDB-lite"/>
    </source>
</evidence>
<evidence type="ECO:0000256" key="3">
    <source>
        <dbReference type="ARBA" id="ARBA00022723"/>
    </source>
</evidence>
<dbReference type="InterPro" id="IPR047548">
    <property type="entry name" value="Rcat_RBR_RNF14"/>
</dbReference>
<dbReference type="EMBL" id="CM000127">
    <property type="protein sequence ID" value="EEC73827.1"/>
    <property type="molecule type" value="Genomic_DNA"/>
</dbReference>
<keyword evidence="2" id="KW-0808">Transferase</keyword>
<dbReference type="Gene3D" id="3.30.40.10">
    <property type="entry name" value="Zinc/RING finger domain, C3HC4 (zinc finger)"/>
    <property type="match status" value="1"/>
</dbReference>
<dbReference type="GO" id="GO:0016567">
    <property type="term" value="P:protein ubiquitination"/>
    <property type="evidence" value="ECO:0007669"/>
    <property type="project" value="InterPro"/>
</dbReference>
<dbReference type="GO" id="GO:0008270">
    <property type="term" value="F:zinc ion binding"/>
    <property type="evidence" value="ECO:0007669"/>
    <property type="project" value="UniProtKB-KW"/>
</dbReference>
<evidence type="ECO:0000256" key="4">
    <source>
        <dbReference type="ARBA" id="ARBA00022737"/>
    </source>
</evidence>
<dbReference type="CDD" id="cd20336">
    <property type="entry name" value="Rcat_RBR"/>
    <property type="match status" value="1"/>
</dbReference>
<dbReference type="OMA" id="DAQCSEC"/>
<dbReference type="InterPro" id="IPR016135">
    <property type="entry name" value="UBQ-conjugating_enzyme/RWD"/>
</dbReference>
<dbReference type="HOGENOM" id="CLU_021364_1_2_1"/>
<dbReference type="STRING" id="39946.B8AHB0"/>
<comment type="pathway">
    <text evidence="1">Protein modification; protein ubiquitination.</text>
</comment>
<dbReference type="PROSITE" id="PS51873">
    <property type="entry name" value="TRIAD"/>
    <property type="match status" value="1"/>
</dbReference>
<dbReference type="GO" id="GO:0004842">
    <property type="term" value="F:ubiquitin-protein transferase activity"/>
    <property type="evidence" value="ECO:0007669"/>
    <property type="project" value="InterPro"/>
</dbReference>
<evidence type="ECO:0000259" key="9">
    <source>
        <dbReference type="PROSITE" id="PS51873"/>
    </source>
</evidence>
<dbReference type="InterPro" id="IPR044066">
    <property type="entry name" value="TRIAD_supradom"/>
</dbReference>
<accession>B8AHB0</accession>